<proteinExistence type="inferred from homology"/>
<dbReference type="PANTHER" id="PTHR43212:SF3">
    <property type="entry name" value="QUERCETIN 2,3-DIOXYGENASE"/>
    <property type="match status" value="1"/>
</dbReference>
<evidence type="ECO:0000259" key="4">
    <source>
        <dbReference type="Pfam" id="PF02678"/>
    </source>
</evidence>
<reference evidence="6 7" key="1">
    <citation type="submission" date="2019-03" db="EMBL/GenBank/DDBJ databases">
        <title>Paracraurococcus aquatilis NE82 genome sequence.</title>
        <authorList>
            <person name="Zhao Y."/>
            <person name="Du Z."/>
        </authorList>
    </citation>
    <scope>NUCLEOTIDE SEQUENCE [LARGE SCALE GENOMIC DNA]</scope>
    <source>
        <strain evidence="6 7">NE82</strain>
    </source>
</reference>
<dbReference type="Proteomes" id="UP000295023">
    <property type="component" value="Unassembled WGS sequence"/>
</dbReference>
<dbReference type="PANTHER" id="PTHR43212">
    <property type="entry name" value="QUERCETIN 2,3-DIOXYGENASE"/>
    <property type="match status" value="1"/>
</dbReference>
<dbReference type="SUPFAM" id="SSF51182">
    <property type="entry name" value="RmlC-like cupins"/>
    <property type="match status" value="1"/>
</dbReference>
<dbReference type="InterPro" id="IPR041602">
    <property type="entry name" value="Quercetinase_C"/>
</dbReference>
<dbReference type="RefSeq" id="WP_132288007.1">
    <property type="nucleotide sequence ID" value="NZ_SKBM01000008.1"/>
</dbReference>
<feature type="binding site" evidence="2">
    <location>
        <position position="103"/>
    </location>
    <ligand>
        <name>Fe cation</name>
        <dbReference type="ChEBI" id="CHEBI:24875"/>
    </ligand>
</feature>
<dbReference type="AlphaFoldDB" id="A0A4R4DNH0"/>
<comment type="caution">
    <text evidence="6">The sequence shown here is derived from an EMBL/GenBank/DDBJ whole genome shotgun (WGS) entry which is preliminary data.</text>
</comment>
<evidence type="ECO:0000259" key="5">
    <source>
        <dbReference type="Pfam" id="PF17954"/>
    </source>
</evidence>
<protein>
    <submittedName>
        <fullName evidence="6">Pirin family protein</fullName>
    </submittedName>
</protein>
<comment type="similarity">
    <text evidence="1 3">Belongs to the pirin family.</text>
</comment>
<dbReference type="EMBL" id="SKBM01000008">
    <property type="protein sequence ID" value="TCZ63195.1"/>
    <property type="molecule type" value="Genomic_DNA"/>
</dbReference>
<feature type="binding site" evidence="2">
    <location>
        <position position="101"/>
    </location>
    <ligand>
        <name>Fe cation</name>
        <dbReference type="ChEBI" id="CHEBI:24875"/>
    </ligand>
</feature>
<dbReference type="InterPro" id="IPR014710">
    <property type="entry name" value="RmlC-like_jellyroll"/>
</dbReference>
<evidence type="ECO:0000313" key="6">
    <source>
        <dbReference type="EMBL" id="TCZ63195.1"/>
    </source>
</evidence>
<dbReference type="PIRSF" id="PIRSF006232">
    <property type="entry name" value="Pirin"/>
    <property type="match status" value="1"/>
</dbReference>
<sequence>MIDIRPFGTLGGADHGWLKARHHFSFASYHDPARMNWGRLRVWNDDEIAPGTGFDPHPHRDMEIITYVREGAITHRDSLGNEGRTAAGDVQIMSAGTGVVHSEYNLEPETTRIFQIWIIPDRRGVKPNWGAKQFPRAAREAGFEVLASGRPGDENSGALPLNVDGAVLAATLKAGQTLRQPLAEGRAAYLVPARGAVTVNGVALSARDGAGIVDETTIEITAREDAELVLVEVAKE</sequence>
<dbReference type="Pfam" id="PF02678">
    <property type="entry name" value="Pirin"/>
    <property type="match status" value="1"/>
</dbReference>
<name>A0A4R4DNH0_9PROT</name>
<dbReference type="Gene3D" id="2.60.120.10">
    <property type="entry name" value="Jelly Rolls"/>
    <property type="match status" value="2"/>
</dbReference>
<dbReference type="CDD" id="cd02910">
    <property type="entry name" value="cupin_Yhhw_N"/>
    <property type="match status" value="1"/>
</dbReference>
<accession>A0A4R4DNH0</accession>
<gene>
    <name evidence="6" type="ORF">EXY23_10175</name>
</gene>
<dbReference type="InterPro" id="IPR003829">
    <property type="entry name" value="Pirin_N_dom"/>
</dbReference>
<feature type="domain" description="Quercetin 2,3-dioxygenase C-terminal cupin" evidence="5">
    <location>
        <begin position="153"/>
        <end position="233"/>
    </location>
</feature>
<keyword evidence="2" id="KW-0479">Metal-binding</keyword>
<dbReference type="Pfam" id="PF17954">
    <property type="entry name" value="Pirin_C_2"/>
    <property type="match status" value="1"/>
</dbReference>
<evidence type="ECO:0000256" key="3">
    <source>
        <dbReference type="RuleBase" id="RU003457"/>
    </source>
</evidence>
<keyword evidence="2" id="KW-0408">Iron</keyword>
<comment type="cofactor">
    <cofactor evidence="2">
        <name>Fe cation</name>
        <dbReference type="ChEBI" id="CHEBI:24875"/>
    </cofactor>
    <text evidence="2">Binds 1 Fe cation per subunit.</text>
</comment>
<dbReference type="InterPro" id="IPR011051">
    <property type="entry name" value="RmlC_Cupin_sf"/>
</dbReference>
<feature type="binding site" evidence="2">
    <location>
        <position position="59"/>
    </location>
    <ligand>
        <name>Fe cation</name>
        <dbReference type="ChEBI" id="CHEBI:24875"/>
    </ligand>
</feature>
<evidence type="ECO:0000256" key="2">
    <source>
        <dbReference type="PIRSR" id="PIRSR006232-1"/>
    </source>
</evidence>
<feature type="domain" description="Pirin N-terminal" evidence="4">
    <location>
        <begin position="15"/>
        <end position="118"/>
    </location>
</feature>
<evidence type="ECO:0000256" key="1">
    <source>
        <dbReference type="ARBA" id="ARBA00008416"/>
    </source>
</evidence>
<evidence type="ECO:0000313" key="7">
    <source>
        <dbReference type="Proteomes" id="UP000295023"/>
    </source>
</evidence>
<dbReference type="GO" id="GO:0046872">
    <property type="term" value="F:metal ion binding"/>
    <property type="evidence" value="ECO:0007669"/>
    <property type="project" value="UniProtKB-KW"/>
</dbReference>
<feature type="binding site" evidence="2">
    <location>
        <position position="57"/>
    </location>
    <ligand>
        <name>Fe cation</name>
        <dbReference type="ChEBI" id="CHEBI:24875"/>
    </ligand>
</feature>
<dbReference type="OrthoDB" id="9780903at2"/>
<organism evidence="6 7">
    <name type="scientific">Roseicella aquatilis</name>
    <dbReference type="NCBI Taxonomy" id="2527868"/>
    <lineage>
        <taxon>Bacteria</taxon>
        <taxon>Pseudomonadati</taxon>
        <taxon>Pseudomonadota</taxon>
        <taxon>Alphaproteobacteria</taxon>
        <taxon>Acetobacterales</taxon>
        <taxon>Roseomonadaceae</taxon>
        <taxon>Roseicella</taxon>
    </lineage>
</organism>
<keyword evidence="7" id="KW-1185">Reference proteome</keyword>
<dbReference type="InterPro" id="IPR012093">
    <property type="entry name" value="Pirin"/>
</dbReference>